<dbReference type="Proteomes" id="UP000879542">
    <property type="component" value="Unassembled WGS sequence"/>
</dbReference>
<dbReference type="EMBL" id="DAEQIJ010000007">
    <property type="protein sequence ID" value="HBH2620097.1"/>
    <property type="molecule type" value="Genomic_DNA"/>
</dbReference>
<dbReference type="AlphaFoldDB" id="A0A9P4D9E5"/>
<name>A0A9P4D9E5_CLODI</name>
<gene>
    <name evidence="1" type="ORF">KRQ00_001856</name>
</gene>
<protein>
    <submittedName>
        <fullName evidence="1">Uncharacterized protein</fullName>
    </submittedName>
</protein>
<reference evidence="1" key="1">
    <citation type="journal article" date="2018" name="Genome Biol.">
        <title>SKESA: strategic k-mer extension for scrupulous assemblies.</title>
        <authorList>
            <person name="Souvorov A."/>
            <person name="Agarwala R."/>
            <person name="Lipman D.J."/>
        </authorList>
    </citation>
    <scope>NUCLEOTIDE SEQUENCE</scope>
    <source>
        <strain evidence="1">Clostridioides</strain>
    </source>
</reference>
<accession>A0A9P4D9E5</accession>
<reference evidence="1" key="2">
    <citation type="submission" date="2021-06" db="EMBL/GenBank/DDBJ databases">
        <authorList>
            <consortium name="NCBI Pathogen Detection Project"/>
        </authorList>
    </citation>
    <scope>NUCLEOTIDE SEQUENCE</scope>
    <source>
        <strain evidence="1">Clostridioides</strain>
    </source>
</reference>
<sequence length="59" mass="6982">MIHVEISEKEFFRKIEEAFNKGEGNVEIDNLGDIKIQVKKFDDKTKSLELKLIKEFKLK</sequence>
<evidence type="ECO:0000313" key="1">
    <source>
        <dbReference type="EMBL" id="HBH2620097.1"/>
    </source>
</evidence>
<organism evidence="1 2">
    <name type="scientific">Clostridioides difficile</name>
    <name type="common">Peptoclostridium difficile</name>
    <dbReference type="NCBI Taxonomy" id="1496"/>
    <lineage>
        <taxon>Bacteria</taxon>
        <taxon>Bacillati</taxon>
        <taxon>Bacillota</taxon>
        <taxon>Clostridia</taxon>
        <taxon>Peptostreptococcales</taxon>
        <taxon>Peptostreptococcaceae</taxon>
        <taxon>Clostridioides</taxon>
    </lineage>
</organism>
<proteinExistence type="predicted"/>
<comment type="caution">
    <text evidence="1">The sequence shown here is derived from an EMBL/GenBank/DDBJ whole genome shotgun (WGS) entry which is preliminary data.</text>
</comment>
<evidence type="ECO:0000313" key="2">
    <source>
        <dbReference type="Proteomes" id="UP000879542"/>
    </source>
</evidence>